<dbReference type="Proteomes" id="UP001054252">
    <property type="component" value="Unassembled WGS sequence"/>
</dbReference>
<keyword evidence="3" id="KW-1185">Reference proteome</keyword>
<name>A0AAV5I930_9ROSI</name>
<dbReference type="AlphaFoldDB" id="A0AAV5I930"/>
<evidence type="ECO:0000256" key="1">
    <source>
        <dbReference type="SAM" id="MobiDB-lite"/>
    </source>
</evidence>
<reference evidence="2 3" key="1">
    <citation type="journal article" date="2021" name="Commun. Biol.">
        <title>The genome of Shorea leprosula (Dipterocarpaceae) highlights the ecological relevance of drought in aseasonal tropical rainforests.</title>
        <authorList>
            <person name="Ng K.K.S."/>
            <person name="Kobayashi M.J."/>
            <person name="Fawcett J.A."/>
            <person name="Hatakeyama M."/>
            <person name="Paape T."/>
            <person name="Ng C.H."/>
            <person name="Ang C.C."/>
            <person name="Tnah L.H."/>
            <person name="Lee C.T."/>
            <person name="Nishiyama T."/>
            <person name="Sese J."/>
            <person name="O'Brien M.J."/>
            <person name="Copetti D."/>
            <person name="Mohd Noor M.I."/>
            <person name="Ong R.C."/>
            <person name="Putra M."/>
            <person name="Sireger I.Z."/>
            <person name="Indrioko S."/>
            <person name="Kosugi Y."/>
            <person name="Izuno A."/>
            <person name="Isagi Y."/>
            <person name="Lee S.L."/>
            <person name="Shimizu K.K."/>
        </authorList>
    </citation>
    <scope>NUCLEOTIDE SEQUENCE [LARGE SCALE GENOMIC DNA]</scope>
    <source>
        <strain evidence="2">214</strain>
    </source>
</reference>
<organism evidence="2 3">
    <name type="scientific">Rubroshorea leprosula</name>
    <dbReference type="NCBI Taxonomy" id="152421"/>
    <lineage>
        <taxon>Eukaryota</taxon>
        <taxon>Viridiplantae</taxon>
        <taxon>Streptophyta</taxon>
        <taxon>Embryophyta</taxon>
        <taxon>Tracheophyta</taxon>
        <taxon>Spermatophyta</taxon>
        <taxon>Magnoliopsida</taxon>
        <taxon>eudicotyledons</taxon>
        <taxon>Gunneridae</taxon>
        <taxon>Pentapetalae</taxon>
        <taxon>rosids</taxon>
        <taxon>malvids</taxon>
        <taxon>Malvales</taxon>
        <taxon>Dipterocarpaceae</taxon>
        <taxon>Rubroshorea</taxon>
    </lineage>
</organism>
<proteinExistence type="predicted"/>
<evidence type="ECO:0000313" key="2">
    <source>
        <dbReference type="EMBL" id="GKU97638.1"/>
    </source>
</evidence>
<comment type="caution">
    <text evidence="2">The sequence shown here is derived from an EMBL/GenBank/DDBJ whole genome shotgun (WGS) entry which is preliminary data.</text>
</comment>
<protein>
    <submittedName>
        <fullName evidence="2">Uncharacterized protein</fullName>
    </submittedName>
</protein>
<accession>A0AAV5I930</accession>
<feature type="region of interest" description="Disordered" evidence="1">
    <location>
        <begin position="1"/>
        <end position="47"/>
    </location>
</feature>
<feature type="compositionally biased region" description="Polar residues" evidence="1">
    <location>
        <begin position="37"/>
        <end position="47"/>
    </location>
</feature>
<evidence type="ECO:0000313" key="3">
    <source>
        <dbReference type="Proteomes" id="UP001054252"/>
    </source>
</evidence>
<dbReference type="EMBL" id="BPVZ01000011">
    <property type="protein sequence ID" value="GKU97638.1"/>
    <property type="molecule type" value="Genomic_DNA"/>
</dbReference>
<gene>
    <name evidence="2" type="ORF">SLEP1_g10759</name>
</gene>
<sequence>MNSKPEAQQVKMKTPTSGPFNYGPLNYGPPTKVMRLSESNNGKGRKW</sequence>